<proteinExistence type="predicted"/>
<feature type="region of interest" description="Disordered" evidence="1">
    <location>
        <begin position="1"/>
        <end position="137"/>
    </location>
</feature>
<feature type="compositionally biased region" description="Polar residues" evidence="1">
    <location>
        <begin position="1"/>
        <end position="11"/>
    </location>
</feature>
<feature type="compositionally biased region" description="Low complexity" evidence="1">
    <location>
        <begin position="62"/>
        <end position="73"/>
    </location>
</feature>
<feature type="region of interest" description="Disordered" evidence="1">
    <location>
        <begin position="257"/>
        <end position="284"/>
    </location>
</feature>
<name>A0A482WU73_LAOST</name>
<evidence type="ECO:0000256" key="1">
    <source>
        <dbReference type="SAM" id="MobiDB-lite"/>
    </source>
</evidence>
<accession>A0A482WU73</accession>
<evidence type="ECO:0000313" key="2">
    <source>
        <dbReference type="EMBL" id="RZF36832.1"/>
    </source>
</evidence>
<feature type="compositionally biased region" description="Basic and acidic residues" evidence="1">
    <location>
        <begin position="74"/>
        <end position="87"/>
    </location>
</feature>
<feature type="compositionally biased region" description="Low complexity" evidence="1">
    <location>
        <begin position="214"/>
        <end position="223"/>
    </location>
</feature>
<feature type="compositionally biased region" description="Basic and acidic residues" evidence="1">
    <location>
        <begin position="259"/>
        <end position="268"/>
    </location>
</feature>
<feature type="compositionally biased region" description="Polar residues" evidence="1">
    <location>
        <begin position="121"/>
        <end position="131"/>
    </location>
</feature>
<dbReference type="AlphaFoldDB" id="A0A482WU73"/>
<comment type="caution">
    <text evidence="2">The sequence shown here is derived from an EMBL/GenBank/DDBJ whole genome shotgun (WGS) entry which is preliminary data.</text>
</comment>
<feature type="non-terminal residue" evidence="2">
    <location>
        <position position="284"/>
    </location>
</feature>
<evidence type="ECO:0000313" key="3">
    <source>
        <dbReference type="Proteomes" id="UP000291343"/>
    </source>
</evidence>
<protein>
    <submittedName>
        <fullName evidence="2">Uncharacterized protein</fullName>
    </submittedName>
</protein>
<feature type="compositionally biased region" description="Polar residues" evidence="1">
    <location>
        <begin position="152"/>
        <end position="200"/>
    </location>
</feature>
<feature type="compositionally biased region" description="Acidic residues" evidence="1">
    <location>
        <begin position="269"/>
        <end position="284"/>
    </location>
</feature>
<keyword evidence="3" id="KW-1185">Reference proteome</keyword>
<feature type="region of interest" description="Disordered" evidence="1">
    <location>
        <begin position="152"/>
        <end position="240"/>
    </location>
</feature>
<reference evidence="2 3" key="1">
    <citation type="journal article" date="2017" name="Gigascience">
        <title>Genome sequence of the small brown planthopper, Laodelphax striatellus.</title>
        <authorList>
            <person name="Zhu J."/>
            <person name="Jiang F."/>
            <person name="Wang X."/>
            <person name="Yang P."/>
            <person name="Bao Y."/>
            <person name="Zhao W."/>
            <person name="Wang W."/>
            <person name="Lu H."/>
            <person name="Wang Q."/>
            <person name="Cui N."/>
            <person name="Li J."/>
            <person name="Chen X."/>
            <person name="Luo L."/>
            <person name="Yu J."/>
            <person name="Kang L."/>
            <person name="Cui F."/>
        </authorList>
    </citation>
    <scope>NUCLEOTIDE SEQUENCE [LARGE SCALE GENOMIC DNA]</scope>
    <source>
        <strain evidence="2">Lst14</strain>
    </source>
</reference>
<gene>
    <name evidence="2" type="ORF">LSTR_LSTR012710</name>
</gene>
<dbReference type="InParanoid" id="A0A482WU73"/>
<organism evidence="2 3">
    <name type="scientific">Laodelphax striatellus</name>
    <name type="common">Small brown planthopper</name>
    <name type="synonym">Delphax striatella</name>
    <dbReference type="NCBI Taxonomy" id="195883"/>
    <lineage>
        <taxon>Eukaryota</taxon>
        <taxon>Metazoa</taxon>
        <taxon>Ecdysozoa</taxon>
        <taxon>Arthropoda</taxon>
        <taxon>Hexapoda</taxon>
        <taxon>Insecta</taxon>
        <taxon>Pterygota</taxon>
        <taxon>Neoptera</taxon>
        <taxon>Paraneoptera</taxon>
        <taxon>Hemiptera</taxon>
        <taxon>Auchenorrhyncha</taxon>
        <taxon>Fulgoroidea</taxon>
        <taxon>Delphacidae</taxon>
        <taxon>Criomorphinae</taxon>
        <taxon>Laodelphax</taxon>
    </lineage>
</organism>
<dbReference type="Proteomes" id="UP000291343">
    <property type="component" value="Unassembled WGS sequence"/>
</dbReference>
<sequence>MLTTTMTSTPASECAVDFPGGAEEGGRRRSTFYVPLAAADDSSVGDRLSHRVDAEEGEDDACTASTSSRTSTDTPRRRRDDAMERTRRPTLSRASPHKTPKPLVTVTKTIDGPKVPYLMTVKSSPGTSPSASPRVRSPLLKVSTKILSSSAQALESLNRSSSSQFHTPESSPQRRQTPSKTSPRTHQTLTSSRSVSVTPTHDSKRASPAKKLSRSSSTILTRSRLTRSSDKSPVSGSVPAIVVEQASEKRILSSFGALKQERKLRSGGDGEEEEEEDEENQVHS</sequence>
<dbReference type="EMBL" id="QKKF02025466">
    <property type="protein sequence ID" value="RZF36832.1"/>
    <property type="molecule type" value="Genomic_DNA"/>
</dbReference>